<dbReference type="AlphaFoldDB" id="M8D3I0"/>
<dbReference type="OrthoDB" id="2475462at2"/>
<name>M8D3I0_9BACL</name>
<comment type="caution">
    <text evidence="1">The sequence shown here is derived from an EMBL/GenBank/DDBJ whole genome shotgun (WGS) entry which is preliminary data.</text>
</comment>
<dbReference type="EMBL" id="APBN01000012">
    <property type="protein sequence ID" value="EMT50814.1"/>
    <property type="molecule type" value="Genomic_DNA"/>
</dbReference>
<accession>M8D3I0</accession>
<proteinExistence type="predicted"/>
<evidence type="ECO:0008006" key="3">
    <source>
        <dbReference type="Google" id="ProtNLM"/>
    </source>
</evidence>
<reference evidence="1 2" key="1">
    <citation type="submission" date="2013-03" db="EMBL/GenBank/DDBJ databases">
        <title>Assembly of a new bacterial strain Brevibacillus borstelensis AK1.</title>
        <authorList>
            <person name="Rajan I."/>
            <person name="PoliReddy D."/>
            <person name="Sugumar T."/>
            <person name="Rathinam K."/>
            <person name="Alqarawi S."/>
            <person name="Khalil A.B."/>
            <person name="Sivakumar N."/>
        </authorList>
    </citation>
    <scope>NUCLEOTIDE SEQUENCE [LARGE SCALE GENOMIC DNA]</scope>
    <source>
        <strain evidence="1 2">AK1</strain>
    </source>
</reference>
<dbReference type="RefSeq" id="WP_003390793.1">
    <property type="nucleotide sequence ID" value="NZ_APBN01000012.1"/>
</dbReference>
<evidence type="ECO:0000313" key="1">
    <source>
        <dbReference type="EMBL" id="EMT50814.1"/>
    </source>
</evidence>
<evidence type="ECO:0000313" key="2">
    <source>
        <dbReference type="Proteomes" id="UP000012081"/>
    </source>
</evidence>
<gene>
    <name evidence="1" type="ORF">I532_20916</name>
</gene>
<keyword evidence="2" id="KW-1185">Reference proteome</keyword>
<dbReference type="GeneID" id="89500673"/>
<dbReference type="Proteomes" id="UP000012081">
    <property type="component" value="Unassembled WGS sequence"/>
</dbReference>
<protein>
    <recommendedName>
        <fullName evidence="3">DUF2007 domain-containing protein</fullName>
    </recommendedName>
</protein>
<sequence>MLENKSVYYVTSWDDAAVYTRALEAMNIPHAVESPGSPLDLSEGQLAIVLPHLPARTHSKVRELFQGEGERYPD</sequence>
<dbReference type="PATRIC" id="fig|1300222.3.peg.4401"/>
<organism evidence="1 2">
    <name type="scientific">Brevibacillus borstelensis AK1</name>
    <dbReference type="NCBI Taxonomy" id="1300222"/>
    <lineage>
        <taxon>Bacteria</taxon>
        <taxon>Bacillati</taxon>
        <taxon>Bacillota</taxon>
        <taxon>Bacilli</taxon>
        <taxon>Bacillales</taxon>
        <taxon>Paenibacillaceae</taxon>
        <taxon>Brevibacillus</taxon>
    </lineage>
</organism>